<keyword evidence="2" id="KW-0378">Hydrolase</keyword>
<dbReference type="InterPro" id="IPR003615">
    <property type="entry name" value="HNH_nuc"/>
</dbReference>
<dbReference type="GO" id="GO:0004519">
    <property type="term" value="F:endonuclease activity"/>
    <property type="evidence" value="ECO:0007669"/>
    <property type="project" value="UniProtKB-KW"/>
</dbReference>
<dbReference type="SMART" id="SM00507">
    <property type="entry name" value="HNHc"/>
    <property type="match status" value="1"/>
</dbReference>
<protein>
    <submittedName>
        <fullName evidence="2">HNH endonuclease</fullName>
    </submittedName>
</protein>
<dbReference type="InterPro" id="IPR009057">
    <property type="entry name" value="Homeodomain-like_sf"/>
</dbReference>
<name>A0AB37HDW9_9BACI</name>
<dbReference type="RefSeq" id="WP_202299850.1">
    <property type="nucleotide sequence ID" value="NZ_CP066701.1"/>
</dbReference>
<gene>
    <name evidence="2" type="ORF">JGZ69_03115</name>
</gene>
<dbReference type="GO" id="GO:0016788">
    <property type="term" value="F:hydrolase activity, acting on ester bonds"/>
    <property type="evidence" value="ECO:0007669"/>
    <property type="project" value="InterPro"/>
</dbReference>
<dbReference type="InterPro" id="IPR010902">
    <property type="entry name" value="NUMOD4"/>
</dbReference>
<dbReference type="GO" id="GO:0003677">
    <property type="term" value="F:DNA binding"/>
    <property type="evidence" value="ECO:0007669"/>
    <property type="project" value="InterPro"/>
</dbReference>
<evidence type="ECO:0000259" key="1">
    <source>
        <dbReference type="SMART" id="SM00507"/>
    </source>
</evidence>
<proteinExistence type="predicted"/>
<organism evidence="2 3">
    <name type="scientific">Heyndrickxia sporothermodurans</name>
    <dbReference type="NCBI Taxonomy" id="46224"/>
    <lineage>
        <taxon>Bacteria</taxon>
        <taxon>Bacillati</taxon>
        <taxon>Bacillota</taxon>
        <taxon>Bacilli</taxon>
        <taxon>Bacillales</taxon>
        <taxon>Bacillaceae</taxon>
        <taxon>Heyndrickxia</taxon>
    </lineage>
</organism>
<dbReference type="KEGG" id="hspo:JGZ69_03115"/>
<reference evidence="2 3" key="1">
    <citation type="submission" date="2020-12" db="EMBL/GenBank/DDBJ databases">
        <title>Taxonomic evaluation of the Bacillus sporothermodurans group of bacteria based on whole genome sequences.</title>
        <authorList>
            <person name="Fiedler G."/>
            <person name="Herbstmann A.-D."/>
            <person name="Doll E."/>
            <person name="Wenning M."/>
            <person name="Brinks E."/>
            <person name="Kabisch J."/>
            <person name="Breitenwieser F."/>
            <person name="Lappann M."/>
            <person name="Boehnlein C."/>
            <person name="Franz C."/>
        </authorList>
    </citation>
    <scope>NUCLEOTIDE SEQUENCE [LARGE SCALE GENOMIC DNA]</scope>
    <source>
        <strain evidence="2 3">DSM 10599</strain>
    </source>
</reference>
<accession>A0AB37HDW9</accession>
<dbReference type="Proteomes" id="UP000595512">
    <property type="component" value="Chromosome"/>
</dbReference>
<dbReference type="InterPro" id="IPR006120">
    <property type="entry name" value="Resolvase_HTH_dom"/>
</dbReference>
<dbReference type="Gene3D" id="1.10.10.60">
    <property type="entry name" value="Homeodomain-like"/>
    <property type="match status" value="1"/>
</dbReference>
<sequence length="244" mass="28473">MGEIWKDIKAYEGLYQVSNYGRVRSLDRMIWNKRNKSFYKAKGIILKGKRLKTNYIEVMLYDKQNNKREFLIHRIVAEAFIPNPDNKPQVNHKNGVKHDNRDSNLEWVTRKENVNHALKKGLIKVGSKSTSSKLTEEQVIEIRALFGTKKYSFSELGRMFNVDGAGIGRIIKGQTWKHLPIIDYDFDIDSLERKRRQRKLILTQEQINEAASMVDSGISKRKVAEHFGVTHTTINRFLKERVPK</sequence>
<keyword evidence="2" id="KW-0255">Endonuclease</keyword>
<dbReference type="Pfam" id="PF07463">
    <property type="entry name" value="NUMOD4"/>
    <property type="match status" value="1"/>
</dbReference>
<dbReference type="CDD" id="cd00569">
    <property type="entry name" value="HTH_Hin_like"/>
    <property type="match status" value="1"/>
</dbReference>
<evidence type="ECO:0000313" key="3">
    <source>
        <dbReference type="Proteomes" id="UP000595512"/>
    </source>
</evidence>
<dbReference type="GO" id="GO:0000150">
    <property type="term" value="F:DNA strand exchange activity"/>
    <property type="evidence" value="ECO:0007669"/>
    <property type="project" value="InterPro"/>
</dbReference>
<feature type="domain" description="HNH nuclease" evidence="1">
    <location>
        <begin position="66"/>
        <end position="114"/>
    </location>
</feature>
<dbReference type="EMBL" id="CP066701">
    <property type="protein sequence ID" value="QQX25951.1"/>
    <property type="molecule type" value="Genomic_DNA"/>
</dbReference>
<dbReference type="SUPFAM" id="SSF54060">
    <property type="entry name" value="His-Me finger endonucleases"/>
    <property type="match status" value="1"/>
</dbReference>
<keyword evidence="2" id="KW-0540">Nuclease</keyword>
<evidence type="ECO:0000313" key="2">
    <source>
        <dbReference type="EMBL" id="QQX25951.1"/>
    </source>
</evidence>
<dbReference type="InterPro" id="IPR044925">
    <property type="entry name" value="His-Me_finger_sf"/>
</dbReference>
<dbReference type="Pfam" id="PF13392">
    <property type="entry name" value="HNH_3"/>
    <property type="match status" value="1"/>
</dbReference>
<dbReference type="SUPFAM" id="SSF46689">
    <property type="entry name" value="Homeodomain-like"/>
    <property type="match status" value="1"/>
</dbReference>
<dbReference type="AlphaFoldDB" id="A0AB37HDW9"/>
<dbReference type="Pfam" id="PF02796">
    <property type="entry name" value="HTH_7"/>
    <property type="match status" value="1"/>
</dbReference>
<dbReference type="Gene3D" id="3.90.75.20">
    <property type="match status" value="1"/>
</dbReference>